<gene>
    <name evidence="1" type="ORF">TGDOM2_249290A</name>
</gene>
<protein>
    <submittedName>
        <fullName evidence="1">Uncharacterized protein</fullName>
    </submittedName>
</protein>
<evidence type="ECO:0000313" key="1">
    <source>
        <dbReference type="EMBL" id="KFG46339.1"/>
    </source>
</evidence>
<comment type="caution">
    <text evidence="1">The sequence shown here is derived from an EMBL/GenBank/DDBJ whole genome shotgun (WGS) entry which is preliminary data.</text>
</comment>
<sequence length="417" mass="47151">MCLSGVSCFAFLDFQVLPKMKCKGDLPGLMSIREDLIKNKEKFWDQREKELESRRLQKQSDGAGEEEPMFASATLSASFTDFLCSLLRLSGCSFALSWIQRLTRRIRHSPDYLCYIDTWRLCGSESTAFVLVKPHAISHQEKKRVFGFAGERSTCRNSSDRTQRYDSSESSSLLSCWKQSILVIQPLVQSPFAECLYPVLLKKDKSTLSLCRLYKKRWYTFEKLPMEKAVPENLRVEIHLGSTVSAAGGEGESPKSTSLHYKYCCRAALYTNAFAFAEHQVESRVYTSMHSSAYSRRVSAKLVVWQEDTRNVLLLEEQRCLEQRSLCLRGPRLCFRVNVLQTSSSDIDVSISDDNKTLTVGQKSDPSAVLPLRCSDAFLQEPTFPCFSLSSPSPLLAVLLALFINSVSPKPLPRVYG</sequence>
<dbReference type="OrthoDB" id="5135119at2759"/>
<dbReference type="AlphaFoldDB" id="A0A086KPM1"/>
<evidence type="ECO:0000313" key="2">
    <source>
        <dbReference type="Proteomes" id="UP000028837"/>
    </source>
</evidence>
<dbReference type="EMBL" id="AHZU02000283">
    <property type="protein sequence ID" value="KFG46339.1"/>
    <property type="molecule type" value="Genomic_DNA"/>
</dbReference>
<reference evidence="1 2" key="1">
    <citation type="submission" date="2014-02" db="EMBL/GenBank/DDBJ databases">
        <authorList>
            <person name="Sibley D."/>
            <person name="Venepally P."/>
            <person name="Karamycheva S."/>
            <person name="Hadjithomas M."/>
            <person name="Khan A."/>
            <person name="Brunk B."/>
            <person name="Roos D."/>
            <person name="Caler E."/>
            <person name="Lorenzi H."/>
        </authorList>
    </citation>
    <scope>NUCLEOTIDE SEQUENCE [LARGE SCALE GENOMIC DNA]</scope>
    <source>
        <strain evidence="1 2">GAB2-2007-GAL-DOM2</strain>
    </source>
</reference>
<organism evidence="1 2">
    <name type="scientific">Toxoplasma gondii GAB2-2007-GAL-DOM2</name>
    <dbReference type="NCBI Taxonomy" id="1130820"/>
    <lineage>
        <taxon>Eukaryota</taxon>
        <taxon>Sar</taxon>
        <taxon>Alveolata</taxon>
        <taxon>Apicomplexa</taxon>
        <taxon>Conoidasida</taxon>
        <taxon>Coccidia</taxon>
        <taxon>Eucoccidiorida</taxon>
        <taxon>Eimeriorina</taxon>
        <taxon>Sarcocystidae</taxon>
        <taxon>Toxoplasma</taxon>
    </lineage>
</organism>
<accession>A0A086KPM1</accession>
<dbReference type="VEuPathDB" id="ToxoDB:TGDOM2_249290A"/>
<proteinExistence type="predicted"/>
<dbReference type="Proteomes" id="UP000028837">
    <property type="component" value="Unassembled WGS sequence"/>
</dbReference>
<name>A0A086KPM1_TOXGO</name>